<name>K1PFM1_MAGGI</name>
<gene>
    <name evidence="2" type="ORF">CGI_10001823</name>
</gene>
<proteinExistence type="predicted"/>
<feature type="region of interest" description="Disordered" evidence="1">
    <location>
        <begin position="43"/>
        <end position="70"/>
    </location>
</feature>
<sequence>MRLRDKFVYGMYATQVNVKANWPLTVCIRMKLKEKLTNCRNKHNPTLKVQTDRDEDTGEDTGKEMGTGTETMLNPNNALLTSWQRQTHQYITWSINHVTNNVTPNCQMLLHDWYDVILDVSQLTRMVMLKLKQHGAPAPIRLMQKPTVIWERGRKNHDKMVKVNDQCHLKFEDNLRRYLNESRSLATSAYRELSYARRTHQKIDRVLDDLRKFLGDDAIIEERCRKLIASGEYEFDDSILDCTPYCDAASIHYHFGYNYNDRKTMVEFLGKA</sequence>
<accession>K1PFM1</accession>
<evidence type="ECO:0000256" key="1">
    <source>
        <dbReference type="SAM" id="MobiDB-lite"/>
    </source>
</evidence>
<dbReference type="AlphaFoldDB" id="K1PFM1"/>
<dbReference type="HOGENOM" id="CLU_1023966_0_0_1"/>
<dbReference type="InParanoid" id="K1PFM1"/>
<protein>
    <submittedName>
        <fullName evidence="2">Uncharacterized protein</fullName>
    </submittedName>
</protein>
<dbReference type="EMBL" id="JH817821">
    <property type="protein sequence ID" value="EKC22657.1"/>
    <property type="molecule type" value="Genomic_DNA"/>
</dbReference>
<reference evidence="2" key="1">
    <citation type="journal article" date="2012" name="Nature">
        <title>The oyster genome reveals stress adaptation and complexity of shell formation.</title>
        <authorList>
            <person name="Zhang G."/>
            <person name="Fang X."/>
            <person name="Guo X."/>
            <person name="Li L."/>
            <person name="Luo R."/>
            <person name="Xu F."/>
            <person name="Yang P."/>
            <person name="Zhang L."/>
            <person name="Wang X."/>
            <person name="Qi H."/>
            <person name="Xiong Z."/>
            <person name="Que H."/>
            <person name="Xie Y."/>
            <person name="Holland P.W."/>
            <person name="Paps J."/>
            <person name="Zhu Y."/>
            <person name="Wu F."/>
            <person name="Chen Y."/>
            <person name="Wang J."/>
            <person name="Peng C."/>
            <person name="Meng J."/>
            <person name="Yang L."/>
            <person name="Liu J."/>
            <person name="Wen B."/>
            <person name="Zhang N."/>
            <person name="Huang Z."/>
            <person name="Zhu Q."/>
            <person name="Feng Y."/>
            <person name="Mount A."/>
            <person name="Hedgecock D."/>
            <person name="Xu Z."/>
            <person name="Liu Y."/>
            <person name="Domazet-Loso T."/>
            <person name="Du Y."/>
            <person name="Sun X."/>
            <person name="Zhang S."/>
            <person name="Liu B."/>
            <person name="Cheng P."/>
            <person name="Jiang X."/>
            <person name="Li J."/>
            <person name="Fan D."/>
            <person name="Wang W."/>
            <person name="Fu W."/>
            <person name="Wang T."/>
            <person name="Wang B."/>
            <person name="Zhang J."/>
            <person name="Peng Z."/>
            <person name="Li Y."/>
            <person name="Li N."/>
            <person name="Wang J."/>
            <person name="Chen M."/>
            <person name="He Y."/>
            <person name="Tan F."/>
            <person name="Song X."/>
            <person name="Zheng Q."/>
            <person name="Huang R."/>
            <person name="Yang H."/>
            <person name="Du X."/>
            <person name="Chen L."/>
            <person name="Yang M."/>
            <person name="Gaffney P.M."/>
            <person name="Wang S."/>
            <person name="Luo L."/>
            <person name="She Z."/>
            <person name="Ming Y."/>
            <person name="Huang W."/>
            <person name="Zhang S."/>
            <person name="Huang B."/>
            <person name="Zhang Y."/>
            <person name="Qu T."/>
            <person name="Ni P."/>
            <person name="Miao G."/>
            <person name="Wang J."/>
            <person name="Wang Q."/>
            <person name="Steinberg C.E."/>
            <person name="Wang H."/>
            <person name="Li N."/>
            <person name="Qian L."/>
            <person name="Zhang G."/>
            <person name="Li Y."/>
            <person name="Yang H."/>
            <person name="Liu X."/>
            <person name="Wang J."/>
            <person name="Yin Y."/>
            <person name="Wang J."/>
        </authorList>
    </citation>
    <scope>NUCLEOTIDE SEQUENCE [LARGE SCALE GENOMIC DNA]</scope>
    <source>
        <strain evidence="2">05x7-T-G4-1.051#20</strain>
    </source>
</reference>
<evidence type="ECO:0000313" key="2">
    <source>
        <dbReference type="EMBL" id="EKC22657.1"/>
    </source>
</evidence>
<organism evidence="2">
    <name type="scientific">Magallana gigas</name>
    <name type="common">Pacific oyster</name>
    <name type="synonym">Crassostrea gigas</name>
    <dbReference type="NCBI Taxonomy" id="29159"/>
    <lineage>
        <taxon>Eukaryota</taxon>
        <taxon>Metazoa</taxon>
        <taxon>Spiralia</taxon>
        <taxon>Lophotrochozoa</taxon>
        <taxon>Mollusca</taxon>
        <taxon>Bivalvia</taxon>
        <taxon>Autobranchia</taxon>
        <taxon>Pteriomorphia</taxon>
        <taxon>Ostreida</taxon>
        <taxon>Ostreoidea</taxon>
        <taxon>Ostreidae</taxon>
        <taxon>Magallana</taxon>
    </lineage>
</organism>